<proteinExistence type="predicted"/>
<organism evidence="1 2">
    <name type="scientific">Aspergillus aculeatinus CBS 121060</name>
    <dbReference type="NCBI Taxonomy" id="1448322"/>
    <lineage>
        <taxon>Eukaryota</taxon>
        <taxon>Fungi</taxon>
        <taxon>Dikarya</taxon>
        <taxon>Ascomycota</taxon>
        <taxon>Pezizomycotina</taxon>
        <taxon>Eurotiomycetes</taxon>
        <taxon>Eurotiomycetidae</taxon>
        <taxon>Eurotiales</taxon>
        <taxon>Aspergillaceae</taxon>
        <taxon>Aspergillus</taxon>
        <taxon>Aspergillus subgen. Circumdati</taxon>
    </lineage>
</organism>
<name>A0ACD1H752_9EURO</name>
<evidence type="ECO:0000313" key="1">
    <source>
        <dbReference type="EMBL" id="RAH69574.1"/>
    </source>
</evidence>
<reference evidence="1" key="1">
    <citation type="submission" date="2018-02" db="EMBL/GenBank/DDBJ databases">
        <title>The genomes of Aspergillus section Nigri reveals drivers in fungal speciation.</title>
        <authorList>
            <consortium name="DOE Joint Genome Institute"/>
            <person name="Vesth T.C."/>
            <person name="Nybo J."/>
            <person name="Theobald S."/>
            <person name="Brandl J."/>
            <person name="Frisvad J.C."/>
            <person name="Nielsen K.F."/>
            <person name="Lyhne E.K."/>
            <person name="Kogle M.E."/>
            <person name="Kuo A."/>
            <person name="Riley R."/>
            <person name="Clum A."/>
            <person name="Nolan M."/>
            <person name="Lipzen A."/>
            <person name="Salamov A."/>
            <person name="Henrissat B."/>
            <person name="Wiebenga A."/>
            <person name="De vries R.P."/>
            <person name="Grigoriev I.V."/>
            <person name="Mortensen U.H."/>
            <person name="Andersen M.R."/>
            <person name="Baker S.E."/>
        </authorList>
    </citation>
    <scope>NUCLEOTIDE SEQUENCE</scope>
    <source>
        <strain evidence="1">CBS 121060</strain>
    </source>
</reference>
<evidence type="ECO:0000313" key="2">
    <source>
        <dbReference type="Proteomes" id="UP000249661"/>
    </source>
</evidence>
<accession>A0ACD1H752</accession>
<dbReference type="Proteomes" id="UP000249661">
    <property type="component" value="Unassembled WGS sequence"/>
</dbReference>
<gene>
    <name evidence="1" type="ORF">BO66DRAFT_97930</name>
</gene>
<keyword evidence="2" id="KW-1185">Reference proteome</keyword>
<protein>
    <submittedName>
        <fullName evidence="1">Uncharacterized protein</fullName>
    </submittedName>
</protein>
<dbReference type="EMBL" id="KZ824959">
    <property type="protein sequence ID" value="RAH69574.1"/>
    <property type="molecule type" value="Genomic_DNA"/>
</dbReference>
<sequence>MQVKQGYLNQVDSKNHTTRLYTMSTLPTSLSSPDDQPPPIPKTNPNREKKLHQSNTNTNAVNAPNVQNPSTHPPPLPYHPHPISPPSHNPRKHPHFPGLALPAASPAAPATAPPPPPSAVAPAPAGAEESNNANEASNSSNRRAISSTTPPNRVSIASYRITTNPLCLPVSVQQIEPLAVVGVVGAVEPEGA</sequence>